<evidence type="ECO:0000313" key="2">
    <source>
        <dbReference type="EMBL" id="RKP36130.1"/>
    </source>
</evidence>
<dbReference type="EMBL" id="ML002714">
    <property type="protein sequence ID" value="RKP36130.1"/>
    <property type="molecule type" value="Genomic_DNA"/>
</dbReference>
<feature type="region of interest" description="Disordered" evidence="1">
    <location>
        <begin position="292"/>
        <end position="322"/>
    </location>
</feature>
<accession>A0A4P9ZU70</accession>
<feature type="compositionally biased region" description="Acidic residues" evidence="1">
    <location>
        <begin position="356"/>
        <end position="395"/>
    </location>
</feature>
<dbReference type="Proteomes" id="UP000268162">
    <property type="component" value="Unassembled WGS sequence"/>
</dbReference>
<sequence>MTDRLTEQSLDELDALFQELVTLDDIQPRETVPRTTDLSQAELALDMTSSIDTHPIEAPLDTAVHPDELDEERLLSSMQNLLANAQRDPYLTQSLHHESPGPTDAVALLAALDRQSSGLPFPDPNNPRDIRGDGPSASSTSTAPVSEAQHHAALMEYIGKMKRELPGMHDFFDELVNVPAESAFFAPSFFPPPATNAPTALELEGDGAAKKEGGNIGRDIADADADTGAGGIGVGESVKRAVYPSANSPESLAHPANEIIQMIMDDLRLSEVQDQAGEAQDTQLLARLAELRNHPPHPTGSARKAPATTMVPDNTNPSTVKMTDVNQPRVIDINNTASPAARNYLFGTNQSFTSGNDDDWPDDSSSEASDEDSNESEISDSDGNSDESDADDQDTENFQRPKPPPRRQFLSLNRDDMANSTTDPPVVISPGSIIEVQPVTHHEPELLGAAPDPADLRDLLHMSQQIHRSPTNAHEATLPTPEKTRGNLPAEDLQCWICSDQATLACIECDGDAFCQDCFTQFHHSNGADRDLASHKFQALL</sequence>
<dbReference type="AlphaFoldDB" id="A0A4P9ZU70"/>
<organism evidence="2 3">
    <name type="scientific">Dimargaris cristalligena</name>
    <dbReference type="NCBI Taxonomy" id="215637"/>
    <lineage>
        <taxon>Eukaryota</taxon>
        <taxon>Fungi</taxon>
        <taxon>Fungi incertae sedis</taxon>
        <taxon>Zoopagomycota</taxon>
        <taxon>Kickxellomycotina</taxon>
        <taxon>Dimargaritomycetes</taxon>
        <taxon>Dimargaritales</taxon>
        <taxon>Dimargaritaceae</taxon>
        <taxon>Dimargaris</taxon>
    </lineage>
</organism>
<proteinExistence type="predicted"/>
<reference evidence="3" key="1">
    <citation type="journal article" date="2018" name="Nat. Microbiol.">
        <title>Leveraging single-cell genomics to expand the fungal tree of life.</title>
        <authorList>
            <person name="Ahrendt S.R."/>
            <person name="Quandt C.A."/>
            <person name="Ciobanu D."/>
            <person name="Clum A."/>
            <person name="Salamov A."/>
            <person name="Andreopoulos B."/>
            <person name="Cheng J.F."/>
            <person name="Woyke T."/>
            <person name="Pelin A."/>
            <person name="Henrissat B."/>
            <person name="Reynolds N.K."/>
            <person name="Benny G.L."/>
            <person name="Smith M.E."/>
            <person name="James T.Y."/>
            <person name="Grigoriev I.V."/>
        </authorList>
    </citation>
    <scope>NUCLEOTIDE SEQUENCE [LARGE SCALE GENOMIC DNA]</scope>
    <source>
        <strain evidence="3">RSA 468</strain>
    </source>
</reference>
<evidence type="ECO:0000313" key="3">
    <source>
        <dbReference type="Proteomes" id="UP000268162"/>
    </source>
</evidence>
<keyword evidence="3" id="KW-1185">Reference proteome</keyword>
<feature type="region of interest" description="Disordered" evidence="1">
    <location>
        <begin position="347"/>
        <end position="410"/>
    </location>
</feature>
<feature type="region of interest" description="Disordered" evidence="1">
    <location>
        <begin position="116"/>
        <end position="147"/>
    </location>
</feature>
<feature type="compositionally biased region" description="Low complexity" evidence="1">
    <location>
        <begin position="135"/>
        <end position="144"/>
    </location>
</feature>
<dbReference type="Pfam" id="PF22586">
    <property type="entry name" value="ANCHR-like_BBOX"/>
    <property type="match status" value="1"/>
</dbReference>
<gene>
    <name evidence="2" type="ORF">BJ085DRAFT_39379</name>
</gene>
<protein>
    <submittedName>
        <fullName evidence="2">Uncharacterized protein</fullName>
    </submittedName>
</protein>
<dbReference type="SUPFAM" id="SSF57845">
    <property type="entry name" value="B-box zinc-binding domain"/>
    <property type="match status" value="1"/>
</dbReference>
<feature type="compositionally biased region" description="Polar residues" evidence="1">
    <location>
        <begin position="311"/>
        <end position="322"/>
    </location>
</feature>
<name>A0A4P9ZU70_9FUNG</name>
<evidence type="ECO:0000256" key="1">
    <source>
        <dbReference type="SAM" id="MobiDB-lite"/>
    </source>
</evidence>